<reference evidence="4 5" key="1">
    <citation type="submission" date="2018-11" db="EMBL/GenBank/DDBJ databases">
        <authorList>
            <person name="Li F."/>
        </authorList>
    </citation>
    <scope>NUCLEOTIDE SEQUENCE [LARGE SCALE GENOMIC DNA]</scope>
    <source>
        <strain evidence="4 5">YS17T</strain>
    </source>
</reference>
<dbReference type="SUPFAM" id="SSF50249">
    <property type="entry name" value="Nucleic acid-binding proteins"/>
    <property type="match status" value="1"/>
</dbReference>
<evidence type="ECO:0000313" key="4">
    <source>
        <dbReference type="EMBL" id="RQN02306.1"/>
    </source>
</evidence>
<dbReference type="OrthoDB" id="4773434at2"/>
<dbReference type="GO" id="GO:0003697">
    <property type="term" value="F:single-stranded DNA binding"/>
    <property type="evidence" value="ECO:0007669"/>
    <property type="project" value="InterPro"/>
</dbReference>
<feature type="region of interest" description="Disordered" evidence="3">
    <location>
        <begin position="105"/>
        <end position="187"/>
    </location>
</feature>
<dbReference type="Proteomes" id="UP000275225">
    <property type="component" value="Unassembled WGS sequence"/>
</dbReference>
<name>A0A3N6W440_9ACTN</name>
<dbReference type="InterPro" id="IPR012340">
    <property type="entry name" value="NA-bd_OB-fold"/>
</dbReference>
<feature type="compositionally biased region" description="Low complexity" evidence="3">
    <location>
        <begin position="166"/>
        <end position="179"/>
    </location>
</feature>
<evidence type="ECO:0000313" key="5">
    <source>
        <dbReference type="Proteomes" id="UP000275225"/>
    </source>
</evidence>
<comment type="caution">
    <text evidence="4">The sequence shown here is derived from an EMBL/GenBank/DDBJ whole genome shotgun (WGS) entry which is preliminary data.</text>
</comment>
<evidence type="ECO:0000256" key="2">
    <source>
        <dbReference type="PROSITE-ProRule" id="PRU00252"/>
    </source>
</evidence>
<dbReference type="RefSeq" id="WP_124237738.1">
    <property type="nucleotide sequence ID" value="NZ_JBHUFI010000017.1"/>
</dbReference>
<dbReference type="Gene3D" id="2.40.50.140">
    <property type="entry name" value="Nucleic acid-binding proteins"/>
    <property type="match status" value="1"/>
</dbReference>
<dbReference type="EMBL" id="RQJX01000022">
    <property type="protein sequence ID" value="RQN02306.1"/>
    <property type="molecule type" value="Genomic_DNA"/>
</dbReference>
<protein>
    <submittedName>
        <fullName evidence="4">Single-stranded DNA-binding protein</fullName>
    </submittedName>
</protein>
<sequence>MPMPTKPGVSGFIASDPTLSFTRYGDARFYARVGLHQDAERDEQGNFHEVEPYFTDLIMFGPSAERAHATYQKGDNFIAQGQERTYTQNVEGEQVTREQFRASTIGPNGNITTFSIDRTPHERETPAVDATARESTSQQAPAVDGEAAEKEPADPVADVLAERETQVAPEAVSSPAASAQEREPVAR</sequence>
<dbReference type="InterPro" id="IPR000424">
    <property type="entry name" value="Primosome_PriB/ssb"/>
</dbReference>
<keyword evidence="5" id="KW-1185">Reference proteome</keyword>
<evidence type="ECO:0000256" key="3">
    <source>
        <dbReference type="SAM" id="MobiDB-lite"/>
    </source>
</evidence>
<accession>A0A3N6W440</accession>
<dbReference type="PROSITE" id="PS50935">
    <property type="entry name" value="SSB"/>
    <property type="match status" value="1"/>
</dbReference>
<keyword evidence="1 2" id="KW-0238">DNA-binding</keyword>
<evidence type="ECO:0000256" key="1">
    <source>
        <dbReference type="ARBA" id="ARBA00023125"/>
    </source>
</evidence>
<proteinExistence type="predicted"/>
<organism evidence="4 5">
    <name type="scientific">Aeromicrobium camelliae</name>
    <dbReference type="NCBI Taxonomy" id="1538144"/>
    <lineage>
        <taxon>Bacteria</taxon>
        <taxon>Bacillati</taxon>
        <taxon>Actinomycetota</taxon>
        <taxon>Actinomycetes</taxon>
        <taxon>Propionibacteriales</taxon>
        <taxon>Nocardioidaceae</taxon>
        <taxon>Aeromicrobium</taxon>
    </lineage>
</organism>
<dbReference type="AlphaFoldDB" id="A0A3N6W440"/>
<gene>
    <name evidence="4" type="ORF">EHW97_13700</name>
</gene>
<feature type="compositionally biased region" description="Polar residues" evidence="3">
    <location>
        <begin position="105"/>
        <end position="116"/>
    </location>
</feature>